<dbReference type="Pfam" id="PF16294">
    <property type="entry name" value="RSB_motif"/>
    <property type="match status" value="1"/>
</dbReference>
<sequence length="730" mass="80527">MSTRYPVLDNRPIDQWKVAELKEELKRRKLTTKGLKDDLIKRLDEAIRIEREAEVGNGFDCDSKPEDKFKDVETKLISTDTVKDTRDHGENKAGKVDDDAAVVDIDDTEMVKDMKDHGENETTKVDDDTSLVDIDDSMTELDQGKVQDGEIMGTGSVGVVGESAVPIKNSITISQSVVTEIASGGQGLHINETQVEIEDSKPLPEEAVHNVSDPNNQVSEVSPLLGFQVMSESISTDSVSINEKNELKDNLIADNVHLELDVVKPEMVQSSSSDVPPSDGDLHPMDYQEPHENQGSVEDIDDNNNATNEDLSKKIDSADGGSSEKLNLDRSPGDDSMEEDILESKQIDLNHNSVEIGGRIQLNEVRAVKEEVAVDAAASDLSSVKKEIPAENKNSLAAPAEKRKLQDQEAVGNNEPPKRQRRWNSESLKIPELPSSNLSPSATPKDAFQHTISKRNFTRSDSTLSGDVPKERVVPPSPKPPTISLRIDRFLRPFTLKAVQELLGKTGNVCNFWMDHIKTHCYVTYSSVEEATETRNAVYNLQWPPNGGRLLVAEFVDPQEVKMLVEAPQSPMAPVNISPTVPPTQLPFQPQPSPRQQVTRQQLPPPPPLPLPPPPPLTDPPAARERLPLPPPPPLPEKIEPPIVTLDDLFRKTKATPRIYYLPLSEELVAAKVAAQGKSTKQSAGESCMQEMTRPSLCRRIRVNGGLGFSVQWFRVRLSFTCSLELSGAH</sequence>
<dbReference type="Gene3D" id="1.10.720.30">
    <property type="entry name" value="SAP domain"/>
    <property type="match status" value="1"/>
</dbReference>
<dbReference type="SUPFAM" id="SSF68906">
    <property type="entry name" value="SAP domain"/>
    <property type="match status" value="1"/>
</dbReference>
<dbReference type="AlphaFoldDB" id="A0A835DHG7"/>
<protein>
    <recommendedName>
        <fullName evidence="2">SAP domain-containing protein</fullName>
    </recommendedName>
</protein>
<dbReference type="InterPro" id="IPR032552">
    <property type="entry name" value="RSB_motif"/>
</dbReference>
<feature type="region of interest" description="Disordered" evidence="1">
    <location>
        <begin position="392"/>
        <end position="480"/>
    </location>
</feature>
<evidence type="ECO:0000313" key="3">
    <source>
        <dbReference type="EMBL" id="KAF8404538.1"/>
    </source>
</evidence>
<feature type="compositionally biased region" description="Low complexity" evidence="1">
    <location>
        <begin position="268"/>
        <end position="279"/>
    </location>
</feature>
<dbReference type="SUPFAM" id="SSF54928">
    <property type="entry name" value="RNA-binding domain, RBD"/>
    <property type="match status" value="1"/>
</dbReference>
<dbReference type="GO" id="GO:0003676">
    <property type="term" value="F:nucleic acid binding"/>
    <property type="evidence" value="ECO:0007669"/>
    <property type="project" value="InterPro"/>
</dbReference>
<dbReference type="Pfam" id="PF02037">
    <property type="entry name" value="SAP"/>
    <property type="match status" value="1"/>
</dbReference>
<feature type="compositionally biased region" description="Pro residues" evidence="1">
    <location>
        <begin position="580"/>
        <end position="593"/>
    </location>
</feature>
<accession>A0A835DHG7</accession>
<evidence type="ECO:0000313" key="4">
    <source>
        <dbReference type="Proteomes" id="UP000655225"/>
    </source>
</evidence>
<dbReference type="PANTHER" id="PTHR47031:SF3">
    <property type="entry name" value="SAP DOMAIN-CONTAINING PROTEIN"/>
    <property type="match status" value="1"/>
</dbReference>
<dbReference type="CDD" id="cd12432">
    <property type="entry name" value="RRM_ACINU"/>
    <property type="match status" value="1"/>
</dbReference>
<dbReference type="OMA" id="SKCFVAY"/>
<dbReference type="OrthoDB" id="5348404at2759"/>
<dbReference type="Proteomes" id="UP000655225">
    <property type="component" value="Unassembled WGS sequence"/>
</dbReference>
<keyword evidence="4" id="KW-1185">Reference proteome</keyword>
<evidence type="ECO:0000256" key="1">
    <source>
        <dbReference type="SAM" id="MobiDB-lite"/>
    </source>
</evidence>
<dbReference type="InterPro" id="IPR035979">
    <property type="entry name" value="RBD_domain_sf"/>
</dbReference>
<organism evidence="3 4">
    <name type="scientific">Tetracentron sinense</name>
    <name type="common">Spur-leaf</name>
    <dbReference type="NCBI Taxonomy" id="13715"/>
    <lineage>
        <taxon>Eukaryota</taxon>
        <taxon>Viridiplantae</taxon>
        <taxon>Streptophyta</taxon>
        <taxon>Embryophyta</taxon>
        <taxon>Tracheophyta</taxon>
        <taxon>Spermatophyta</taxon>
        <taxon>Magnoliopsida</taxon>
        <taxon>Trochodendrales</taxon>
        <taxon>Trochodendraceae</taxon>
        <taxon>Tetracentron</taxon>
    </lineage>
</organism>
<dbReference type="InterPro" id="IPR036361">
    <property type="entry name" value="SAP_dom_sf"/>
</dbReference>
<feature type="region of interest" description="Disordered" evidence="1">
    <location>
        <begin position="267"/>
        <end position="337"/>
    </location>
</feature>
<name>A0A835DHG7_TETSI</name>
<dbReference type="InterPro" id="IPR003034">
    <property type="entry name" value="SAP_dom"/>
</dbReference>
<dbReference type="PANTHER" id="PTHR47031">
    <property type="entry name" value="SAP DNA-BINDING DOMAIN-CONTAINING PROTEIN"/>
    <property type="match status" value="1"/>
</dbReference>
<proteinExistence type="predicted"/>
<comment type="caution">
    <text evidence="3">The sequence shown here is derived from an EMBL/GenBank/DDBJ whole genome shotgun (WGS) entry which is preliminary data.</text>
</comment>
<gene>
    <name evidence="3" type="ORF">HHK36_009425</name>
</gene>
<dbReference type="InterPro" id="IPR034257">
    <property type="entry name" value="Acinus_RRM"/>
</dbReference>
<dbReference type="SMART" id="SM00513">
    <property type="entry name" value="SAP"/>
    <property type="match status" value="1"/>
</dbReference>
<evidence type="ECO:0000259" key="2">
    <source>
        <dbReference type="PROSITE" id="PS50800"/>
    </source>
</evidence>
<feature type="region of interest" description="Disordered" evidence="1">
    <location>
        <begin position="571"/>
        <end position="640"/>
    </location>
</feature>
<feature type="compositionally biased region" description="Pro residues" evidence="1">
    <location>
        <begin position="603"/>
        <end position="619"/>
    </location>
</feature>
<feature type="compositionally biased region" description="Basic and acidic residues" evidence="1">
    <location>
        <begin position="280"/>
        <end position="292"/>
    </location>
</feature>
<reference evidence="3 4" key="1">
    <citation type="submission" date="2020-04" db="EMBL/GenBank/DDBJ databases">
        <title>Plant Genome Project.</title>
        <authorList>
            <person name="Zhang R.-G."/>
        </authorList>
    </citation>
    <scope>NUCLEOTIDE SEQUENCE [LARGE SCALE GENOMIC DNA]</scope>
    <source>
        <strain evidence="3">YNK0</strain>
        <tissue evidence="3">Leaf</tissue>
    </source>
</reference>
<dbReference type="EMBL" id="JABCRI010000006">
    <property type="protein sequence ID" value="KAF8404538.1"/>
    <property type="molecule type" value="Genomic_DNA"/>
</dbReference>
<dbReference type="PROSITE" id="PS50800">
    <property type="entry name" value="SAP"/>
    <property type="match status" value="1"/>
</dbReference>
<feature type="domain" description="SAP" evidence="2">
    <location>
        <begin position="13"/>
        <end position="47"/>
    </location>
</feature>